<dbReference type="RefSeq" id="WP_094826037.1">
    <property type="nucleotide sequence ID" value="NZ_NEVL01000003.1"/>
</dbReference>
<evidence type="ECO:0000313" key="5">
    <source>
        <dbReference type="Proteomes" id="UP000216354"/>
    </source>
</evidence>
<dbReference type="Gene3D" id="3.40.190.150">
    <property type="entry name" value="Bordetella uptake gene, domain 1"/>
    <property type="match status" value="1"/>
</dbReference>
<dbReference type="OrthoDB" id="8626215at2"/>
<name>A0A261SE13_9BORD</name>
<feature type="chain" id="PRO_5012627745" description="LacI family transcriptional regulator" evidence="2">
    <location>
        <begin position="34"/>
        <end position="337"/>
    </location>
</feature>
<sequence length="337" mass="35050">MNHRRRALCAQLAGLPLLSLAGAAGLPWRAAQAASGYPDKPVSVVVPFAPGGNTDIVARLIGTGLAKRLNGNIVVENKAGAGGNIGAATVARAKPDGQTLLYSTASTFAINPHVYSNLPFDPIQAFEPVAVTIQVPVVLVVTAASGITSLDQLAAHVKARPEAASYGSNGNGTSSHIACHVLAQKLGVPDLLHVPYKQGPQVLTDLAGGQLTFAFDAWSVVGPQVKAGRLVALAVSGRERLKAAPEIPTVAEVLKTDYDIVTWNAFCVPRGTPAAIVTQLREAVQGTLQDPAVHDRLEGEGVPPYAPMSAAELDAFFKREYEKWGALVKLVGATGIA</sequence>
<dbReference type="CDD" id="cd07012">
    <property type="entry name" value="PBP2_Bug_TTT"/>
    <property type="match status" value="1"/>
</dbReference>
<dbReference type="InterPro" id="IPR005064">
    <property type="entry name" value="BUG"/>
</dbReference>
<dbReference type="PROSITE" id="PS51318">
    <property type="entry name" value="TAT"/>
    <property type="match status" value="1"/>
</dbReference>
<dbReference type="PANTHER" id="PTHR42928:SF5">
    <property type="entry name" value="BLR1237 PROTEIN"/>
    <property type="match status" value="1"/>
</dbReference>
<comment type="caution">
    <text evidence="3">The sequence shown here is derived from an EMBL/GenBank/DDBJ whole genome shotgun (WGS) entry which is preliminary data.</text>
</comment>
<evidence type="ECO:0000313" key="3">
    <source>
        <dbReference type="EMBL" id="OZI35227.1"/>
    </source>
</evidence>
<dbReference type="InterPro" id="IPR042100">
    <property type="entry name" value="Bug_dom1"/>
</dbReference>
<dbReference type="PANTHER" id="PTHR42928">
    <property type="entry name" value="TRICARBOXYLATE-BINDING PROTEIN"/>
    <property type="match status" value="1"/>
</dbReference>
<dbReference type="AlphaFoldDB" id="A0A261SE13"/>
<accession>A0A261SE13</accession>
<dbReference type="EMBL" id="NEVR01000003">
    <property type="protein sequence ID" value="OZI63770.1"/>
    <property type="molecule type" value="Genomic_DNA"/>
</dbReference>
<evidence type="ECO:0000256" key="1">
    <source>
        <dbReference type="ARBA" id="ARBA00006987"/>
    </source>
</evidence>
<evidence type="ECO:0000313" key="4">
    <source>
        <dbReference type="EMBL" id="OZI63770.1"/>
    </source>
</evidence>
<evidence type="ECO:0008006" key="7">
    <source>
        <dbReference type="Google" id="ProtNLM"/>
    </source>
</evidence>
<feature type="signal peptide" evidence="2">
    <location>
        <begin position="1"/>
        <end position="33"/>
    </location>
</feature>
<dbReference type="InterPro" id="IPR006311">
    <property type="entry name" value="TAT_signal"/>
</dbReference>
<reference evidence="3 6" key="2">
    <citation type="submission" date="2017-05" db="EMBL/GenBank/DDBJ databases">
        <title>Complete and WGS of Bordetella genogroups.</title>
        <authorList>
            <person name="Spilker T."/>
            <person name="LiPuma J."/>
        </authorList>
    </citation>
    <scope>NUCLEOTIDE SEQUENCE [LARGE SCALE GENOMIC DNA]</scope>
    <source>
        <strain evidence="3 6">AU17610</strain>
    </source>
</reference>
<dbReference type="SUPFAM" id="SSF53850">
    <property type="entry name" value="Periplasmic binding protein-like II"/>
    <property type="match status" value="1"/>
</dbReference>
<dbReference type="Gene3D" id="3.40.190.10">
    <property type="entry name" value="Periplasmic binding protein-like II"/>
    <property type="match status" value="1"/>
</dbReference>
<keyword evidence="2" id="KW-0732">Signal</keyword>
<keyword evidence="5" id="KW-1185">Reference proteome</keyword>
<organism evidence="3 6">
    <name type="scientific">Bordetella genomosp. 1</name>
    <dbReference type="NCBI Taxonomy" id="1395607"/>
    <lineage>
        <taxon>Bacteria</taxon>
        <taxon>Pseudomonadati</taxon>
        <taxon>Pseudomonadota</taxon>
        <taxon>Betaproteobacteria</taxon>
        <taxon>Burkholderiales</taxon>
        <taxon>Alcaligenaceae</taxon>
        <taxon>Bordetella</taxon>
    </lineage>
</organism>
<reference evidence="4 5" key="1">
    <citation type="submission" date="2017-05" db="EMBL/GenBank/DDBJ databases">
        <title>Complete and WGS of Bordetella genogroups.</title>
        <authorList>
            <person name="Spilker T."/>
            <person name="Lipuma J."/>
        </authorList>
    </citation>
    <scope>NUCLEOTIDE SEQUENCE [LARGE SCALE GENOMIC DNA]</scope>
    <source>
        <strain evidence="4 5">AU9795</strain>
    </source>
</reference>
<proteinExistence type="inferred from homology"/>
<protein>
    <recommendedName>
        <fullName evidence="7">LacI family transcriptional regulator</fullName>
    </recommendedName>
</protein>
<evidence type="ECO:0000313" key="6">
    <source>
        <dbReference type="Proteomes" id="UP000217005"/>
    </source>
</evidence>
<dbReference type="PIRSF" id="PIRSF017082">
    <property type="entry name" value="YflP"/>
    <property type="match status" value="1"/>
</dbReference>
<dbReference type="Proteomes" id="UP000216354">
    <property type="component" value="Unassembled WGS sequence"/>
</dbReference>
<dbReference type="EMBL" id="NEVL01000003">
    <property type="protein sequence ID" value="OZI35227.1"/>
    <property type="molecule type" value="Genomic_DNA"/>
</dbReference>
<evidence type="ECO:0000256" key="2">
    <source>
        <dbReference type="SAM" id="SignalP"/>
    </source>
</evidence>
<comment type="similarity">
    <text evidence="1">Belongs to the UPF0065 (bug) family.</text>
</comment>
<dbReference type="Proteomes" id="UP000217005">
    <property type="component" value="Unassembled WGS sequence"/>
</dbReference>
<gene>
    <name evidence="4" type="ORF">CAL27_14270</name>
    <name evidence="3" type="ORF">CEG14_08965</name>
</gene>
<dbReference type="Pfam" id="PF03401">
    <property type="entry name" value="TctC"/>
    <property type="match status" value="1"/>
</dbReference>